<dbReference type="Pfam" id="PF23598">
    <property type="entry name" value="LRR_14"/>
    <property type="match status" value="1"/>
</dbReference>
<evidence type="ECO:0000256" key="1">
    <source>
        <dbReference type="ARBA" id="ARBA00022737"/>
    </source>
</evidence>
<keyword evidence="1" id="KW-0677">Repeat</keyword>
<feature type="domain" description="Disease resistance R13L4/SHOC-2-like LRR" evidence="4">
    <location>
        <begin position="444"/>
        <end position="612"/>
    </location>
</feature>
<dbReference type="Gene3D" id="3.80.10.10">
    <property type="entry name" value="Ribonuclease Inhibitor"/>
    <property type="match status" value="2"/>
</dbReference>
<keyword evidence="2" id="KW-0611">Plant defense</keyword>
<organism evidence="5">
    <name type="scientific">Vitis vinifera</name>
    <name type="common">Grape</name>
    <dbReference type="NCBI Taxonomy" id="29760"/>
    <lineage>
        <taxon>Eukaryota</taxon>
        <taxon>Viridiplantae</taxon>
        <taxon>Streptophyta</taxon>
        <taxon>Embryophyta</taxon>
        <taxon>Tracheophyta</taxon>
        <taxon>Spermatophyta</taxon>
        <taxon>Magnoliopsida</taxon>
        <taxon>eudicotyledons</taxon>
        <taxon>Gunneridae</taxon>
        <taxon>Pentapetalae</taxon>
        <taxon>rosids</taxon>
        <taxon>Vitales</taxon>
        <taxon>Vitaceae</taxon>
        <taxon>Viteae</taxon>
        <taxon>Vitis</taxon>
    </lineage>
</organism>
<accession>A5C1K1</accession>
<evidence type="ECO:0008006" key="6">
    <source>
        <dbReference type="Google" id="ProtNLM"/>
    </source>
</evidence>
<sequence length="990" mass="113051">MDVLEINHQVRELEASSKEKEIYVQKVLSYEITRLLDHSTHDIEDYVPSFIINKMLKKNLVVRTPEREVLDLAIDFTVRQILQDLGIPELRRIGISGKDDKSLMSRLMNLPRTKEAFNIVIQVDVSSCCTIGEIEHSIVRKLGLSSSSRQEADELLKSKNFLILLDGFAPGINLYEVGTNWWNSKNIQKIVYRCGSLHRFDPPGVGLGIRLEDHLLSWELFRWNVGEVLHSSSIQCFVIHLLKQCCGHLLATILMARGLKGVNDVRIWEYASHILGLQPISQTEDRILFNALTFLRRGLGSADQCLKHCASYLESSGTNKIDLIGRWVRGTLVGTLEEGEKVVGDLVNAFLLESSQKGNSIRMRPEIHVELINLYETEVNPILVKLDGRGLTEAPKLETWTDVTEMHLMNNKISKLPEYPNCPKLSLLFLQANHHLRVIPPHFFECMPVLKVVDLSQTRIRSLPQSFFKLVQLQKFFLRGCELFMELPQEVGELHYLEVLDLDGTEIITLPVAIGKLTNLTCLKVSFYGYNDSDRKNSQSNRIIPQNWISNLLQLKELSIDVNPNNQGWNVIVNDIVKEICSLAKLEALKLYLPEVVLLNDLRNSLSSLKHFRFTVGRHEQRIISRLPLEAAVKLEEEERCLKYVNGKGVQIEIKQALQHVTTLFLDRHLTLTSLSKFGIGNMENLKFCLLGECNEIQTIVDAGNGGDVLLGSLKYLNLHYMKNLRSIWKGPLCQGSLFSLKSLVLYTCPQLTTIFTLNLLKNLRNLEELVVEDCPEINSIVTHDVPAEDLPLWIYYLPNLKKISLHYLPKLISISSGVPIAPMLEWLSVYDCPSFRTLGLHGGIRNLKVIIGERDWWNALQWKKSEQLWLSNRPSIFVPIERDKDLTTQLAEINYQLPARIQGREPSQQSVGRYLKRIISQLALEVTIKLKEEDKCLKYMNAEDFLIDIYRGTRTCYNVVSGWPFNSYNFGLGNIENLKFRVLGGCNKI</sequence>
<dbReference type="AlphaFoldDB" id="A5C1K1"/>
<evidence type="ECO:0000259" key="4">
    <source>
        <dbReference type="Pfam" id="PF23598"/>
    </source>
</evidence>
<dbReference type="InterPro" id="IPR057135">
    <property type="entry name" value="At4g27190-like_LRR"/>
</dbReference>
<evidence type="ECO:0000256" key="2">
    <source>
        <dbReference type="ARBA" id="ARBA00022821"/>
    </source>
</evidence>
<dbReference type="PANTHER" id="PTHR33463:SF179">
    <property type="entry name" value="NB-ARC DOMAIN-CONTAINING PROTEIN"/>
    <property type="match status" value="1"/>
</dbReference>
<feature type="domain" description="Disease resistance protein At4g27190-like leucine-rich repeats" evidence="3">
    <location>
        <begin position="714"/>
        <end position="839"/>
    </location>
</feature>
<name>A5C1K1_VITVI</name>
<evidence type="ECO:0000259" key="3">
    <source>
        <dbReference type="Pfam" id="PF23247"/>
    </source>
</evidence>
<dbReference type="InterPro" id="IPR055414">
    <property type="entry name" value="LRR_R13L4/SHOC2-like"/>
</dbReference>
<dbReference type="InterPro" id="IPR032675">
    <property type="entry name" value="LRR_dom_sf"/>
</dbReference>
<gene>
    <name evidence="5" type="ORF">VITISV_010483</name>
</gene>
<dbReference type="Pfam" id="PF23247">
    <property type="entry name" value="LRR_RPS2"/>
    <property type="match status" value="1"/>
</dbReference>
<reference evidence="5" key="1">
    <citation type="journal article" date="2007" name="PLoS ONE">
        <title>The first genome sequence of an elite grapevine cultivar (Pinot noir Vitis vinifera L.): coping with a highly heterozygous genome.</title>
        <authorList>
            <person name="Velasco R."/>
            <person name="Zharkikh A."/>
            <person name="Troggio M."/>
            <person name="Cartwright D.A."/>
            <person name="Cestaro A."/>
            <person name="Pruss D."/>
            <person name="Pindo M."/>
            <person name="FitzGerald L.M."/>
            <person name="Vezzulli S."/>
            <person name="Reid J."/>
            <person name="Malacarne G."/>
            <person name="Iliev D."/>
            <person name="Coppola G."/>
            <person name="Wardell B."/>
            <person name="Micheletti D."/>
            <person name="Macalma T."/>
            <person name="Facci M."/>
            <person name="Mitchell J.T."/>
            <person name="Perazzolli M."/>
            <person name="Eldredge G."/>
            <person name="Gatto P."/>
            <person name="Oyzerski R."/>
            <person name="Moretto M."/>
            <person name="Gutin N."/>
            <person name="Stefanini M."/>
            <person name="Chen Y."/>
            <person name="Segala C."/>
            <person name="Davenport C."/>
            <person name="Dematte L."/>
            <person name="Mraz A."/>
            <person name="Battilana J."/>
            <person name="Stormo K."/>
            <person name="Costa F."/>
            <person name="Tao Q."/>
            <person name="Si-Ammour A."/>
            <person name="Harkins T."/>
            <person name="Lackey A."/>
            <person name="Perbost C."/>
            <person name="Taillon B."/>
            <person name="Stella A."/>
            <person name="Solovyev V."/>
            <person name="Fawcett J.A."/>
            <person name="Sterck L."/>
            <person name="Vandepoele K."/>
            <person name="Grando S.M."/>
            <person name="Toppo S."/>
            <person name="Moser C."/>
            <person name="Lanchbury J."/>
            <person name="Bogden R."/>
            <person name="Skolnick M."/>
            <person name="Sgaramella V."/>
            <person name="Bhatnagar S.K."/>
            <person name="Fontana P."/>
            <person name="Gutin A."/>
            <person name="Van de Peer Y."/>
            <person name="Salamini F."/>
            <person name="Viola R."/>
        </authorList>
    </citation>
    <scope>NUCLEOTIDE SEQUENCE</scope>
</reference>
<evidence type="ECO:0000313" key="5">
    <source>
        <dbReference type="EMBL" id="CAN81723.1"/>
    </source>
</evidence>
<dbReference type="ExpressionAtlas" id="A5C1K1">
    <property type="expression patterns" value="baseline and differential"/>
</dbReference>
<protein>
    <recommendedName>
        <fullName evidence="6">Disease resistance protein</fullName>
    </recommendedName>
</protein>
<proteinExistence type="predicted"/>
<dbReference type="InterPro" id="IPR050905">
    <property type="entry name" value="Plant_NBS-LRR"/>
</dbReference>
<dbReference type="SUPFAM" id="SSF52058">
    <property type="entry name" value="L domain-like"/>
    <property type="match status" value="1"/>
</dbReference>
<dbReference type="EMBL" id="AM478870">
    <property type="protein sequence ID" value="CAN81723.1"/>
    <property type="molecule type" value="Genomic_DNA"/>
</dbReference>
<dbReference type="PANTHER" id="PTHR33463">
    <property type="entry name" value="NB-ARC DOMAIN-CONTAINING PROTEIN-RELATED"/>
    <property type="match status" value="1"/>
</dbReference>